<dbReference type="RefSeq" id="WP_155349113.1">
    <property type="nucleotide sequence ID" value="NZ_BAAAHM010000005.1"/>
</dbReference>
<evidence type="ECO:0000313" key="2">
    <source>
        <dbReference type="Proteomes" id="UP000377595"/>
    </source>
</evidence>
<evidence type="ECO:0000313" key="1">
    <source>
        <dbReference type="EMBL" id="GES24260.1"/>
    </source>
</evidence>
<dbReference type="OrthoDB" id="2606406at2"/>
<dbReference type="Proteomes" id="UP000377595">
    <property type="component" value="Unassembled WGS sequence"/>
</dbReference>
<name>A0A5M3XTQ0_9ACTN</name>
<sequence length="342" mass="38227">MTTAWERVVARLDENAVPWRKVPLGEAALIVSERGGRVYGPFWPDGSCSNWLPETFDSAERFHELLNSGAWNLGGHRMWIGAEADYIIEDGTDYWGTFVVPPSMDPGEHRLEADPGPVVLHNTVRLRNHRTNGNPFALRTQTTISPLPPPIPHEQLRDVRVAGYCQEVRTSHENAGERPEIWLLDQVPGGGKALIPATPGLRITDYYEPAGSFVERFPRGGARITLTGQNRFKLGFDALHHFARIGWWRDLPGGEAILLIRHHPSDPSAEYRESPDFAPDHRGDSLHVYNDDGDLGGFAEIETRGVPREAATANDRFHSWWFRGPTDQVRNIANDLLGLAAS</sequence>
<comment type="caution">
    <text evidence="1">The sequence shown here is derived from an EMBL/GenBank/DDBJ whole genome shotgun (WGS) entry which is preliminary data.</text>
</comment>
<organism evidence="1 2">
    <name type="scientific">Acrocarpospora pleiomorpha</name>
    <dbReference type="NCBI Taxonomy" id="90975"/>
    <lineage>
        <taxon>Bacteria</taxon>
        <taxon>Bacillati</taxon>
        <taxon>Actinomycetota</taxon>
        <taxon>Actinomycetes</taxon>
        <taxon>Streptosporangiales</taxon>
        <taxon>Streptosporangiaceae</taxon>
        <taxon>Acrocarpospora</taxon>
    </lineage>
</organism>
<reference evidence="1 2" key="1">
    <citation type="submission" date="2019-10" db="EMBL/GenBank/DDBJ databases">
        <title>Whole genome shotgun sequence of Acrocarpospora pleiomorpha NBRC 16267.</title>
        <authorList>
            <person name="Ichikawa N."/>
            <person name="Kimura A."/>
            <person name="Kitahashi Y."/>
            <person name="Komaki H."/>
            <person name="Oguchi A."/>
        </authorList>
    </citation>
    <scope>NUCLEOTIDE SEQUENCE [LARGE SCALE GENOMIC DNA]</scope>
    <source>
        <strain evidence="1 2">NBRC 16267</strain>
    </source>
</reference>
<dbReference type="AlphaFoldDB" id="A0A5M3XTQ0"/>
<proteinExistence type="predicted"/>
<protein>
    <submittedName>
        <fullName evidence="1">Uncharacterized protein</fullName>
    </submittedName>
</protein>
<keyword evidence="2" id="KW-1185">Reference proteome</keyword>
<gene>
    <name evidence="1" type="ORF">Aple_071590</name>
</gene>
<dbReference type="EMBL" id="BLAF01000049">
    <property type="protein sequence ID" value="GES24260.1"/>
    <property type="molecule type" value="Genomic_DNA"/>
</dbReference>
<accession>A0A5M3XTQ0</accession>